<comment type="caution">
    <text evidence="4">The sequence shown here is derived from an EMBL/GenBank/DDBJ whole genome shotgun (WGS) entry which is preliminary data.</text>
</comment>
<gene>
    <name evidence="4" type="ORF">ENP47_07095</name>
</gene>
<sequence length="221" mass="24355">MESESYTMTVFDPELRQRSRAARVAMALLRLSHAVKAISSDEVKGLGLTPMQAQALLWVRYTKPFLASVGRLAQALGVTHVTAIGVIDALEREGLLTRETSQDDRRVTLLRVTPAGEEAVQRLERFGHTLEEALAGMDERELATLEHGLGAVVWSLRAAGLLQVAEACRGCVYFRENVAPGTSEPHRCDLIERFLSEQEARLACPDYHPEHPQGLLSLAAE</sequence>
<keyword evidence="1" id="KW-0805">Transcription regulation</keyword>
<reference evidence="4" key="1">
    <citation type="journal article" date="2020" name="mSystems">
        <title>Genome- and Community-Level Interaction Insights into Carbon Utilization and Element Cycling Functions of Hydrothermarchaeota in Hydrothermal Sediment.</title>
        <authorList>
            <person name="Zhou Z."/>
            <person name="Liu Y."/>
            <person name="Xu W."/>
            <person name="Pan J."/>
            <person name="Luo Z.H."/>
            <person name="Li M."/>
        </authorList>
    </citation>
    <scope>NUCLEOTIDE SEQUENCE [LARGE SCALE GENOMIC DNA]</scope>
    <source>
        <strain evidence="4">SpSt-222</strain>
    </source>
</reference>
<organism evidence="4">
    <name type="scientific">Thermomicrobium roseum</name>
    <dbReference type="NCBI Taxonomy" id="500"/>
    <lineage>
        <taxon>Bacteria</taxon>
        <taxon>Pseudomonadati</taxon>
        <taxon>Thermomicrobiota</taxon>
        <taxon>Thermomicrobia</taxon>
        <taxon>Thermomicrobiales</taxon>
        <taxon>Thermomicrobiaceae</taxon>
        <taxon>Thermomicrobium</taxon>
    </lineage>
</organism>
<evidence type="ECO:0000256" key="3">
    <source>
        <dbReference type="ARBA" id="ARBA00023163"/>
    </source>
</evidence>
<dbReference type="AlphaFoldDB" id="A0A7C1G4R7"/>
<dbReference type="InterPro" id="IPR023187">
    <property type="entry name" value="Tscrpt_reg_MarR-type_CS"/>
</dbReference>
<keyword evidence="2" id="KW-0238">DNA-binding</keyword>
<evidence type="ECO:0000313" key="4">
    <source>
        <dbReference type="EMBL" id="HEF65346.1"/>
    </source>
</evidence>
<dbReference type="SUPFAM" id="SSF46785">
    <property type="entry name" value="Winged helix' DNA-binding domain"/>
    <property type="match status" value="1"/>
</dbReference>
<dbReference type="Gene3D" id="1.10.10.10">
    <property type="entry name" value="Winged helix-like DNA-binding domain superfamily/Winged helix DNA-binding domain"/>
    <property type="match status" value="1"/>
</dbReference>
<dbReference type="InterPro" id="IPR036388">
    <property type="entry name" value="WH-like_DNA-bd_sf"/>
</dbReference>
<dbReference type="PANTHER" id="PTHR33164:SF89">
    <property type="entry name" value="MARR FAMILY REGULATORY PROTEIN"/>
    <property type="match status" value="1"/>
</dbReference>
<dbReference type="InterPro" id="IPR039422">
    <property type="entry name" value="MarR/SlyA-like"/>
</dbReference>
<dbReference type="SMART" id="SM00347">
    <property type="entry name" value="HTH_MARR"/>
    <property type="match status" value="1"/>
</dbReference>
<protein>
    <submittedName>
        <fullName evidence="4">MarR family transcriptional regulator</fullName>
    </submittedName>
</protein>
<dbReference type="GO" id="GO:0006950">
    <property type="term" value="P:response to stress"/>
    <property type="evidence" value="ECO:0007669"/>
    <property type="project" value="TreeGrafter"/>
</dbReference>
<dbReference type="PANTHER" id="PTHR33164">
    <property type="entry name" value="TRANSCRIPTIONAL REGULATOR, MARR FAMILY"/>
    <property type="match status" value="1"/>
</dbReference>
<accession>A0A7C1G4R7</accession>
<dbReference type="GO" id="GO:0003700">
    <property type="term" value="F:DNA-binding transcription factor activity"/>
    <property type="evidence" value="ECO:0007669"/>
    <property type="project" value="InterPro"/>
</dbReference>
<dbReference type="InterPro" id="IPR036390">
    <property type="entry name" value="WH_DNA-bd_sf"/>
</dbReference>
<dbReference type="EMBL" id="DSJL01000011">
    <property type="protein sequence ID" value="HEF65346.1"/>
    <property type="molecule type" value="Genomic_DNA"/>
</dbReference>
<proteinExistence type="predicted"/>
<dbReference type="PROSITE" id="PS50995">
    <property type="entry name" value="HTH_MARR_2"/>
    <property type="match status" value="1"/>
</dbReference>
<dbReference type="PROSITE" id="PS01117">
    <property type="entry name" value="HTH_MARR_1"/>
    <property type="match status" value="1"/>
</dbReference>
<dbReference type="PRINTS" id="PR00598">
    <property type="entry name" value="HTHMARR"/>
</dbReference>
<evidence type="ECO:0000256" key="2">
    <source>
        <dbReference type="ARBA" id="ARBA00023125"/>
    </source>
</evidence>
<dbReference type="Pfam" id="PF12802">
    <property type="entry name" value="MarR_2"/>
    <property type="match status" value="1"/>
</dbReference>
<name>A0A7C1G4R7_THERO</name>
<keyword evidence="3" id="KW-0804">Transcription</keyword>
<evidence type="ECO:0000256" key="1">
    <source>
        <dbReference type="ARBA" id="ARBA00023015"/>
    </source>
</evidence>
<dbReference type="InterPro" id="IPR000835">
    <property type="entry name" value="HTH_MarR-typ"/>
</dbReference>
<dbReference type="GO" id="GO:0003677">
    <property type="term" value="F:DNA binding"/>
    <property type="evidence" value="ECO:0007669"/>
    <property type="project" value="UniProtKB-KW"/>
</dbReference>